<name>A0BS23_PARTE</name>
<keyword evidence="2" id="KW-1185">Reference proteome</keyword>
<dbReference type="HOGENOM" id="CLU_130682_0_0_1"/>
<protein>
    <submittedName>
        <fullName evidence="1">Uncharacterized protein</fullName>
    </submittedName>
</protein>
<dbReference type="EMBL" id="CT868013">
    <property type="protein sequence ID" value="CAK61340.1"/>
    <property type="molecule type" value="Genomic_DNA"/>
</dbReference>
<gene>
    <name evidence="1" type="ORF">GSPATT00031571001</name>
</gene>
<dbReference type="InParanoid" id="A0BS23"/>
<accession>A0BS23</accession>
<dbReference type="RefSeq" id="XP_001428738.1">
    <property type="nucleotide sequence ID" value="XM_001428701.1"/>
</dbReference>
<dbReference type="GeneID" id="5014522"/>
<proteinExistence type="predicted"/>
<evidence type="ECO:0000313" key="2">
    <source>
        <dbReference type="Proteomes" id="UP000000600"/>
    </source>
</evidence>
<dbReference type="OMA" id="MKYVQSP"/>
<dbReference type="KEGG" id="ptm:GSPATT00031571001"/>
<evidence type="ECO:0000313" key="1">
    <source>
        <dbReference type="EMBL" id="CAK61340.1"/>
    </source>
</evidence>
<dbReference type="AlphaFoldDB" id="A0BS23"/>
<reference evidence="1 2" key="1">
    <citation type="journal article" date="2006" name="Nature">
        <title>Global trends of whole-genome duplications revealed by the ciliate Paramecium tetraurelia.</title>
        <authorList>
            <consortium name="Genoscope"/>
            <person name="Aury J.-M."/>
            <person name="Jaillon O."/>
            <person name="Duret L."/>
            <person name="Noel B."/>
            <person name="Jubin C."/>
            <person name="Porcel B.M."/>
            <person name="Segurens B."/>
            <person name="Daubin V."/>
            <person name="Anthouard V."/>
            <person name="Aiach N."/>
            <person name="Arnaiz O."/>
            <person name="Billaut A."/>
            <person name="Beisson J."/>
            <person name="Blanc I."/>
            <person name="Bouhouche K."/>
            <person name="Camara F."/>
            <person name="Duharcourt S."/>
            <person name="Guigo R."/>
            <person name="Gogendeau D."/>
            <person name="Katinka M."/>
            <person name="Keller A.-M."/>
            <person name="Kissmehl R."/>
            <person name="Klotz C."/>
            <person name="Koll F."/>
            <person name="Le Moue A."/>
            <person name="Lepere C."/>
            <person name="Malinsky S."/>
            <person name="Nowacki M."/>
            <person name="Nowak J.K."/>
            <person name="Plattner H."/>
            <person name="Poulain J."/>
            <person name="Ruiz F."/>
            <person name="Serrano V."/>
            <person name="Zagulski M."/>
            <person name="Dessen P."/>
            <person name="Betermier M."/>
            <person name="Weissenbach J."/>
            <person name="Scarpelli C."/>
            <person name="Schachter V."/>
            <person name="Sperling L."/>
            <person name="Meyer E."/>
            <person name="Cohen J."/>
            <person name="Wincker P."/>
        </authorList>
    </citation>
    <scope>NUCLEOTIDE SEQUENCE [LARGE SCALE GENOMIC DNA]</scope>
    <source>
        <strain evidence="1 2">Stock d4-2</strain>
    </source>
</reference>
<dbReference type="OrthoDB" id="293135at2759"/>
<organism evidence="1 2">
    <name type="scientific">Paramecium tetraurelia</name>
    <dbReference type="NCBI Taxonomy" id="5888"/>
    <lineage>
        <taxon>Eukaryota</taxon>
        <taxon>Sar</taxon>
        <taxon>Alveolata</taxon>
        <taxon>Ciliophora</taxon>
        <taxon>Intramacronucleata</taxon>
        <taxon>Oligohymenophorea</taxon>
        <taxon>Peniculida</taxon>
        <taxon>Parameciidae</taxon>
        <taxon>Paramecium</taxon>
    </lineage>
</organism>
<dbReference type="Proteomes" id="UP000000600">
    <property type="component" value="Unassembled WGS sequence"/>
</dbReference>
<sequence length="176" mass="20736">MQPNTPIISINKIQLIHIQLDLNLQSSLITFITQLILHIKFYFSMDEFKSNSERPQTSHILNQLKLLRRNLIKQPQKPHKSTRSHFVPADINNMKYVQSPKQIFGNISSSQTSFKSKATSQSHISHDESYLNRLLPKETIRNMNNQTRKTNKLFPLFQQPQGRMKTDWINSKYRLF</sequence>